<evidence type="ECO:0000256" key="6">
    <source>
        <dbReference type="ARBA" id="ARBA00022989"/>
    </source>
</evidence>
<dbReference type="AlphaFoldDB" id="A0A3E0DBW6"/>
<evidence type="ECO:0000256" key="3">
    <source>
        <dbReference type="ARBA" id="ARBA00022547"/>
    </source>
</evidence>
<keyword evidence="6 13" id="KW-1133">Transmembrane helix</keyword>
<comment type="subunit">
    <text evidence="13">F-type ATPases have 2 components, F(1) - the catalytic core - and F(0) - the membrane proton channel. F(1) has five subunits: alpha(3), beta(3), gamma(1), delta(1), epsilon(1). F(0) has three main subunits: a(1), b(2) and c(10-14). The alpha and beta chains form an alternating ring which encloses part of the gamma chain. F(1) is attached to F(0) by a central stalk formed by the gamma and epsilon chains, while a peripheral stalk is formed by the delta and b chains.</text>
</comment>
<organism evidence="16 17">
    <name type="scientific">Algoriphagus antarcticus</name>
    <dbReference type="NCBI Taxonomy" id="238540"/>
    <lineage>
        <taxon>Bacteria</taxon>
        <taxon>Pseudomonadati</taxon>
        <taxon>Bacteroidota</taxon>
        <taxon>Cytophagia</taxon>
        <taxon>Cytophagales</taxon>
        <taxon>Cyclobacteriaceae</taxon>
        <taxon>Algoriphagus</taxon>
    </lineage>
</organism>
<keyword evidence="4 13" id="KW-0812">Transmembrane</keyword>
<evidence type="ECO:0000256" key="2">
    <source>
        <dbReference type="ARBA" id="ARBA00022448"/>
    </source>
</evidence>
<evidence type="ECO:0000313" key="16">
    <source>
        <dbReference type="EMBL" id="REG79472.1"/>
    </source>
</evidence>
<dbReference type="NCBIfam" id="TIGR03321">
    <property type="entry name" value="alt_F1F0_F0_B"/>
    <property type="match status" value="1"/>
</dbReference>
<feature type="compositionally biased region" description="Basic and acidic residues" evidence="15">
    <location>
        <begin position="248"/>
        <end position="265"/>
    </location>
</feature>
<dbReference type="InterPro" id="IPR050059">
    <property type="entry name" value="ATP_synthase_B_chain"/>
</dbReference>
<evidence type="ECO:0000256" key="12">
    <source>
        <dbReference type="ARBA" id="ARBA00037847"/>
    </source>
</evidence>
<comment type="caution">
    <text evidence="16">The sequence shown here is derived from an EMBL/GenBank/DDBJ whole genome shotgun (WGS) entry which is preliminary data.</text>
</comment>
<keyword evidence="5 13" id="KW-0375">Hydrogen ion transport</keyword>
<keyword evidence="13" id="KW-1003">Cell membrane</keyword>
<dbReference type="RefSeq" id="WP_086540415.1">
    <property type="nucleotide sequence ID" value="NZ_MSSW01000009.1"/>
</dbReference>
<gene>
    <name evidence="13" type="primary">atpF</name>
    <name evidence="16" type="ORF">C8N25_13120</name>
</gene>
<evidence type="ECO:0000256" key="9">
    <source>
        <dbReference type="ARBA" id="ARBA00023310"/>
    </source>
</evidence>
<dbReference type="OrthoDB" id="282095at2"/>
<proteinExistence type="inferred from homology"/>
<dbReference type="EMBL" id="QUNF01000031">
    <property type="protein sequence ID" value="REG79472.1"/>
    <property type="molecule type" value="Genomic_DNA"/>
</dbReference>
<keyword evidence="8 13" id="KW-0472">Membrane</keyword>
<feature type="coiled-coil region" evidence="14">
    <location>
        <begin position="31"/>
        <end position="79"/>
    </location>
</feature>
<accession>A0A3E0DBW6</accession>
<evidence type="ECO:0000256" key="13">
    <source>
        <dbReference type="HAMAP-Rule" id="MF_01398"/>
    </source>
</evidence>
<evidence type="ECO:0000256" key="14">
    <source>
        <dbReference type="SAM" id="Coils"/>
    </source>
</evidence>
<name>A0A3E0DBW6_9BACT</name>
<evidence type="ECO:0000256" key="8">
    <source>
        <dbReference type="ARBA" id="ARBA00023136"/>
    </source>
</evidence>
<dbReference type="GO" id="GO:0045259">
    <property type="term" value="C:proton-transporting ATP synthase complex"/>
    <property type="evidence" value="ECO:0007669"/>
    <property type="project" value="UniProtKB-KW"/>
</dbReference>
<keyword evidence="17" id="KW-1185">Reference proteome</keyword>
<keyword evidence="3 13" id="KW-0138">CF(0)</keyword>
<dbReference type="GO" id="GO:0046961">
    <property type="term" value="F:proton-transporting ATPase activity, rotational mechanism"/>
    <property type="evidence" value="ECO:0007669"/>
    <property type="project" value="TreeGrafter"/>
</dbReference>
<evidence type="ECO:0000313" key="17">
    <source>
        <dbReference type="Proteomes" id="UP000256405"/>
    </source>
</evidence>
<dbReference type="InterPro" id="IPR017707">
    <property type="entry name" value="Alt_ATP_synth_F0_bsu"/>
</dbReference>
<feature type="region of interest" description="Disordered" evidence="15">
    <location>
        <begin position="245"/>
        <end position="265"/>
    </location>
</feature>
<dbReference type="GO" id="GO:0046933">
    <property type="term" value="F:proton-transporting ATP synthase activity, rotational mechanism"/>
    <property type="evidence" value="ECO:0007669"/>
    <property type="project" value="UniProtKB-UniRule"/>
</dbReference>
<sequence length="265" mass="30000">MDINWFTVVAQLINFLILVWLLKRFLYKPILDAVNKREKKIMDQLKDAADKKTIAEQEKEEFKKKNEEFDQQKKGLMDTVVAEAATEKNQLIETAKAEAKGLIFKMEEAAKAAQANENKELAQNTQKQVFEITRKALSAIASLSLEEQSADTFIKHLKASKEEEKQQFIDAFKSHPDSILVKSAFELPTKQQDEITEAVNALLHTETKLQFKTAPGIISGIELSTNGYKVAWSFSEYLSALEENISGETREKAKPNVKEDSDVSN</sequence>
<evidence type="ECO:0000256" key="1">
    <source>
        <dbReference type="ARBA" id="ARBA00005513"/>
    </source>
</evidence>
<keyword evidence="14" id="KW-0175">Coiled coil</keyword>
<evidence type="ECO:0000256" key="5">
    <source>
        <dbReference type="ARBA" id="ARBA00022781"/>
    </source>
</evidence>
<keyword evidence="2 13" id="KW-0813">Transport</keyword>
<dbReference type="Pfam" id="PF00430">
    <property type="entry name" value="ATP-synt_B"/>
    <property type="match status" value="1"/>
</dbReference>
<dbReference type="CDD" id="cd06503">
    <property type="entry name" value="ATP-synt_Fo_b"/>
    <property type="match status" value="1"/>
</dbReference>
<dbReference type="PANTHER" id="PTHR33445:SF2">
    <property type="entry name" value="ATP SYNTHASE SUBUNIT B', CHLOROPLASTIC"/>
    <property type="match status" value="1"/>
</dbReference>
<evidence type="ECO:0000256" key="15">
    <source>
        <dbReference type="SAM" id="MobiDB-lite"/>
    </source>
</evidence>
<dbReference type="PANTHER" id="PTHR33445">
    <property type="entry name" value="ATP SYNTHASE SUBUNIT B', CHLOROPLASTIC"/>
    <property type="match status" value="1"/>
</dbReference>
<protein>
    <recommendedName>
        <fullName evidence="13">ATP synthase subunit b</fullName>
    </recommendedName>
    <alternativeName>
        <fullName evidence="13">ATP synthase F(0) sector subunit b</fullName>
    </alternativeName>
    <alternativeName>
        <fullName evidence="13">ATPase subunit I</fullName>
    </alternativeName>
    <alternativeName>
        <fullName evidence="13">F-type ATPase subunit b</fullName>
        <shortName evidence="13">F-ATPase subunit b</shortName>
    </alternativeName>
</protein>
<keyword evidence="9 13" id="KW-0066">ATP synthesis</keyword>
<comment type="function">
    <text evidence="10 13">F(1)F(0) ATP synthase produces ATP from ADP in the presence of a proton or sodium gradient. F-type ATPases consist of two structural domains, F(1) containing the extramembraneous catalytic core and F(0) containing the membrane proton channel, linked together by a central stalk and a peripheral stalk. During catalysis, ATP synthesis in the catalytic domain of F(1) is coupled via a rotary mechanism of the central stalk subunits to proton translocation.</text>
</comment>
<keyword evidence="7 13" id="KW-0406">Ion transport</keyword>
<dbReference type="HAMAP" id="MF_01398">
    <property type="entry name" value="ATP_synth_b_bprime"/>
    <property type="match status" value="1"/>
</dbReference>
<comment type="function">
    <text evidence="11">Component of the F(0) channel, it forms part of the peripheral stalk, linking F(1) to F(0). The b'-subunit is a diverged and duplicated form of b found in plants and photosynthetic bacteria.</text>
</comment>
<dbReference type="Proteomes" id="UP000256405">
    <property type="component" value="Unassembled WGS sequence"/>
</dbReference>
<evidence type="ECO:0000256" key="11">
    <source>
        <dbReference type="ARBA" id="ARBA00025614"/>
    </source>
</evidence>
<comment type="subcellular location">
    <subcellularLocation>
        <location evidence="13">Cell membrane</location>
        <topology evidence="13">Single-pass membrane protein</topology>
    </subcellularLocation>
    <subcellularLocation>
        <location evidence="12">Endomembrane system</location>
        <topology evidence="12">Single-pass membrane protein</topology>
    </subcellularLocation>
</comment>
<comment type="similarity">
    <text evidence="1 13">Belongs to the ATPase B chain family.</text>
</comment>
<reference evidence="16 17" key="1">
    <citation type="submission" date="2018-08" db="EMBL/GenBank/DDBJ databases">
        <title>Genomic Encyclopedia of Archaeal and Bacterial Type Strains, Phase II (KMG-II): from individual species to whole genera.</title>
        <authorList>
            <person name="Goeker M."/>
        </authorList>
    </citation>
    <scope>NUCLEOTIDE SEQUENCE [LARGE SCALE GENOMIC DNA]</scope>
    <source>
        <strain evidence="16 17">DSM 15986</strain>
    </source>
</reference>
<dbReference type="GO" id="GO:0012505">
    <property type="term" value="C:endomembrane system"/>
    <property type="evidence" value="ECO:0007669"/>
    <property type="project" value="UniProtKB-SubCell"/>
</dbReference>
<evidence type="ECO:0000256" key="4">
    <source>
        <dbReference type="ARBA" id="ARBA00022692"/>
    </source>
</evidence>
<feature type="transmembrane region" description="Helical" evidence="13">
    <location>
        <begin position="6"/>
        <end position="27"/>
    </location>
</feature>
<dbReference type="InterPro" id="IPR002146">
    <property type="entry name" value="ATP_synth_b/b'su_bac/chlpt"/>
</dbReference>
<evidence type="ECO:0000256" key="7">
    <source>
        <dbReference type="ARBA" id="ARBA00023065"/>
    </source>
</evidence>
<evidence type="ECO:0000256" key="10">
    <source>
        <dbReference type="ARBA" id="ARBA00025198"/>
    </source>
</evidence>
<dbReference type="GO" id="GO:0005886">
    <property type="term" value="C:plasma membrane"/>
    <property type="evidence" value="ECO:0007669"/>
    <property type="project" value="UniProtKB-SubCell"/>
</dbReference>